<reference evidence="1 2" key="1">
    <citation type="submission" date="2018-10" db="EMBL/GenBank/DDBJ databases">
        <title>Sequencing the genomes of 1000 actinobacteria strains.</title>
        <authorList>
            <person name="Klenk H.-P."/>
        </authorList>
    </citation>
    <scope>NUCLEOTIDE SEQUENCE [LARGE SCALE GENOMIC DNA]</scope>
    <source>
        <strain evidence="1 2">DSM 17894</strain>
    </source>
</reference>
<proteinExistence type="predicted"/>
<gene>
    <name evidence="1" type="ORF">C8E83_3520</name>
</gene>
<sequence length="80" mass="8642">MSTFTYHGAKDIDRAIGFLVTLDRNQQDALAVLQIDGALDELQTEYQKALADAAYRPSDDFTGRLSGYLEMADDAAGPGA</sequence>
<dbReference type="OrthoDB" id="5120859at2"/>
<protein>
    <submittedName>
        <fullName evidence="1">Uncharacterized protein</fullName>
    </submittedName>
</protein>
<evidence type="ECO:0000313" key="2">
    <source>
        <dbReference type="Proteomes" id="UP000280008"/>
    </source>
</evidence>
<name>A0A495IKT8_9MICO</name>
<dbReference type="EMBL" id="RBKS01000001">
    <property type="protein sequence ID" value="RKR76350.1"/>
    <property type="molecule type" value="Genomic_DNA"/>
</dbReference>
<keyword evidence="2" id="KW-1185">Reference proteome</keyword>
<comment type="caution">
    <text evidence="1">The sequence shown here is derived from an EMBL/GenBank/DDBJ whole genome shotgun (WGS) entry which is preliminary data.</text>
</comment>
<organism evidence="1 2">
    <name type="scientific">Frondihabitans australicus</name>
    <dbReference type="NCBI Taxonomy" id="386892"/>
    <lineage>
        <taxon>Bacteria</taxon>
        <taxon>Bacillati</taxon>
        <taxon>Actinomycetota</taxon>
        <taxon>Actinomycetes</taxon>
        <taxon>Micrococcales</taxon>
        <taxon>Microbacteriaceae</taxon>
        <taxon>Frondihabitans</taxon>
    </lineage>
</organism>
<evidence type="ECO:0000313" key="1">
    <source>
        <dbReference type="EMBL" id="RKR76350.1"/>
    </source>
</evidence>
<accession>A0A495IKT8</accession>
<dbReference type="Proteomes" id="UP000280008">
    <property type="component" value="Unassembled WGS sequence"/>
</dbReference>
<dbReference type="RefSeq" id="WP_121371335.1">
    <property type="nucleotide sequence ID" value="NZ_RBKS01000001.1"/>
</dbReference>
<dbReference type="AlphaFoldDB" id="A0A495IKT8"/>